<dbReference type="PANTHER" id="PTHR46160">
    <property type="entry name" value="ALPHA-TECTORIN-RELATED"/>
    <property type="match status" value="1"/>
</dbReference>
<gene>
    <name evidence="3" type="ORF">WMY93_010899</name>
</gene>
<dbReference type="Pfam" id="PF12714">
    <property type="entry name" value="TILa"/>
    <property type="match status" value="1"/>
</dbReference>
<keyword evidence="1" id="KW-1015">Disulfide bond</keyword>
<evidence type="ECO:0000313" key="4">
    <source>
        <dbReference type="Proteomes" id="UP001460270"/>
    </source>
</evidence>
<sequence length="431" mass="47769">MIELCPFFASGQRMIVATEFGLLVSYDGQSSTVSVQVPSNYSGQTCGLCGNFNGNPNDDFQTPSGQNVTSHLFLEHRGRLQAIIAVAMAVDPPAHNVLMIMRLERNLLCFAIQAYVSFCQSADVLIYPWRQNISCHMTCPAHSHYELCGNDCGRTCASSIDVTCDHVCSEGCFCDEGFVRSGTKCVPEEKCGCQHDDSYYYAGESFWTEGCFYNCKCTANNNISCIATSCSPLEECSLRDGHMGCYRVTDEPDPCRELKCTDNEWCGEKEGIHGCFCNENELKNSENFDAIISCVSSSGAVSLSRCLLFEAGFHPSALHLRDDTCKGSLQNGRLVFHFNNDDQLCGTVLKSNGTHFIYENVILGDDSLNTHMFFSCDFPLSSALSMNIKINPVESAIKKILLSGFNFARVSRRQLSEDHSEWKLYSGKILF</sequence>
<evidence type="ECO:0000259" key="2">
    <source>
        <dbReference type="PROSITE" id="PS51233"/>
    </source>
</evidence>
<evidence type="ECO:0000256" key="1">
    <source>
        <dbReference type="ARBA" id="ARBA00023157"/>
    </source>
</evidence>
<protein>
    <recommendedName>
        <fullName evidence="2">VWFD domain-containing protein</fullName>
    </recommendedName>
</protein>
<dbReference type="CDD" id="cd19941">
    <property type="entry name" value="TIL"/>
    <property type="match status" value="1"/>
</dbReference>
<accession>A0AAW0P9W1</accession>
<keyword evidence="4" id="KW-1185">Reference proteome</keyword>
<dbReference type="Gene3D" id="2.10.25.10">
    <property type="entry name" value="Laminin"/>
    <property type="match status" value="1"/>
</dbReference>
<dbReference type="AlphaFoldDB" id="A0AAW0P9W1"/>
<proteinExistence type="predicted"/>
<dbReference type="InterPro" id="IPR036084">
    <property type="entry name" value="Ser_inhib-like_sf"/>
</dbReference>
<dbReference type="SUPFAM" id="SSF57567">
    <property type="entry name" value="Serine protease inhibitors"/>
    <property type="match status" value="1"/>
</dbReference>
<organism evidence="3 4">
    <name type="scientific">Mugilogobius chulae</name>
    <name type="common">yellowstripe goby</name>
    <dbReference type="NCBI Taxonomy" id="88201"/>
    <lineage>
        <taxon>Eukaryota</taxon>
        <taxon>Metazoa</taxon>
        <taxon>Chordata</taxon>
        <taxon>Craniata</taxon>
        <taxon>Vertebrata</taxon>
        <taxon>Euteleostomi</taxon>
        <taxon>Actinopterygii</taxon>
        <taxon>Neopterygii</taxon>
        <taxon>Teleostei</taxon>
        <taxon>Neoteleostei</taxon>
        <taxon>Acanthomorphata</taxon>
        <taxon>Gobiaria</taxon>
        <taxon>Gobiiformes</taxon>
        <taxon>Gobioidei</taxon>
        <taxon>Gobiidae</taxon>
        <taxon>Gobionellinae</taxon>
        <taxon>Mugilogobius</taxon>
    </lineage>
</organism>
<dbReference type="PANTHER" id="PTHR46160:SF9">
    <property type="entry name" value="PROTEIN PRY2-RELATED"/>
    <property type="match status" value="1"/>
</dbReference>
<dbReference type="InterPro" id="IPR025615">
    <property type="entry name" value="TILa_dom"/>
</dbReference>
<dbReference type="Pfam" id="PF01826">
    <property type="entry name" value="TIL"/>
    <property type="match status" value="1"/>
</dbReference>
<dbReference type="Pfam" id="PF00094">
    <property type="entry name" value="VWD"/>
    <property type="match status" value="1"/>
</dbReference>
<dbReference type="Proteomes" id="UP001460270">
    <property type="component" value="Unassembled WGS sequence"/>
</dbReference>
<evidence type="ECO:0000313" key="3">
    <source>
        <dbReference type="EMBL" id="KAK7919615.1"/>
    </source>
</evidence>
<dbReference type="InterPro" id="IPR052749">
    <property type="entry name" value="Alpha-tectorin"/>
</dbReference>
<name>A0AAW0P9W1_9GOBI</name>
<comment type="caution">
    <text evidence="3">The sequence shown here is derived from an EMBL/GenBank/DDBJ whole genome shotgun (WGS) entry which is preliminary data.</text>
</comment>
<dbReference type="PROSITE" id="PS51233">
    <property type="entry name" value="VWFD"/>
    <property type="match status" value="1"/>
</dbReference>
<dbReference type="InterPro" id="IPR002919">
    <property type="entry name" value="TIL_dom"/>
</dbReference>
<dbReference type="Gene3D" id="2.60.40.3210">
    <property type="entry name" value="Zona pellucida, ZP-N domain"/>
    <property type="match status" value="1"/>
</dbReference>
<dbReference type="FunFam" id="2.10.25.10:FF:000055">
    <property type="entry name" value="alpha-tectorin isoform X1"/>
    <property type="match status" value="1"/>
</dbReference>
<reference evidence="4" key="1">
    <citation type="submission" date="2024-04" db="EMBL/GenBank/DDBJ databases">
        <title>Salinicola lusitanus LLJ914,a marine bacterium isolated from the Okinawa Trough.</title>
        <authorList>
            <person name="Li J."/>
        </authorList>
    </citation>
    <scope>NUCLEOTIDE SEQUENCE [LARGE SCALE GENOMIC DNA]</scope>
</reference>
<dbReference type="EMBL" id="JBBPFD010000007">
    <property type="protein sequence ID" value="KAK7919615.1"/>
    <property type="molecule type" value="Genomic_DNA"/>
</dbReference>
<dbReference type="InterPro" id="IPR001846">
    <property type="entry name" value="VWF_type-D"/>
</dbReference>
<feature type="domain" description="VWFD" evidence="2">
    <location>
        <begin position="1"/>
        <end position="86"/>
    </location>
</feature>